<dbReference type="Gene3D" id="2.60.40.2070">
    <property type="match status" value="1"/>
</dbReference>
<dbReference type="InterPro" id="IPR000015">
    <property type="entry name" value="Fimb_usher"/>
</dbReference>
<keyword evidence="8" id="KW-0998">Cell outer membrane</keyword>
<dbReference type="SUPFAM" id="SSF141729">
    <property type="entry name" value="FimD N-terminal domain-like"/>
    <property type="match status" value="1"/>
</dbReference>
<evidence type="ECO:0000256" key="8">
    <source>
        <dbReference type="ARBA" id="ARBA00023237"/>
    </source>
</evidence>
<dbReference type="Pfam" id="PF13953">
    <property type="entry name" value="PapC_C"/>
    <property type="match status" value="1"/>
</dbReference>
<keyword evidence="7" id="KW-0472">Membrane</keyword>
<dbReference type="Proteomes" id="UP000061665">
    <property type="component" value="Unassembled WGS sequence"/>
</dbReference>
<dbReference type="GO" id="GO:0009297">
    <property type="term" value="P:pilus assembly"/>
    <property type="evidence" value="ECO:0007669"/>
    <property type="project" value="InterPro"/>
</dbReference>
<dbReference type="InterPro" id="IPR025949">
    <property type="entry name" value="PapC-like_C"/>
</dbReference>
<name>A0AB73G679_9BURK</name>
<evidence type="ECO:0000313" key="11">
    <source>
        <dbReference type="EMBL" id="KVM37726.1"/>
    </source>
</evidence>
<reference evidence="11 12" key="1">
    <citation type="submission" date="2015-11" db="EMBL/GenBank/DDBJ databases">
        <title>Expanding the genomic diversity of Burkholderia species for the development of highly accurate diagnostics.</title>
        <authorList>
            <person name="Sahl J."/>
            <person name="Keim P."/>
            <person name="Wagner D."/>
        </authorList>
    </citation>
    <scope>NUCLEOTIDE SEQUENCE [LARGE SCALE GENOMIC DNA]</scope>
    <source>
        <strain evidence="11 12">MSMB2058</strain>
    </source>
</reference>
<dbReference type="PANTHER" id="PTHR30451:SF8">
    <property type="entry name" value="FIMBRIAL USHER PROTEIN"/>
    <property type="match status" value="1"/>
</dbReference>
<dbReference type="Pfam" id="PF00577">
    <property type="entry name" value="Usher"/>
    <property type="match status" value="1"/>
</dbReference>
<organism evidence="11 12">
    <name type="scientific">Burkholderia ubonensis</name>
    <dbReference type="NCBI Taxonomy" id="101571"/>
    <lineage>
        <taxon>Bacteria</taxon>
        <taxon>Pseudomonadati</taxon>
        <taxon>Pseudomonadota</taxon>
        <taxon>Betaproteobacteria</taxon>
        <taxon>Burkholderiales</taxon>
        <taxon>Burkholderiaceae</taxon>
        <taxon>Burkholderia</taxon>
        <taxon>Burkholderia cepacia complex</taxon>
    </lineage>
</organism>
<evidence type="ECO:0000259" key="10">
    <source>
        <dbReference type="Pfam" id="PF13954"/>
    </source>
</evidence>
<keyword evidence="6" id="KW-0732">Signal</keyword>
<protein>
    <submittedName>
        <fullName evidence="11">Fimbrial protein</fullName>
    </submittedName>
</protein>
<evidence type="ECO:0000256" key="2">
    <source>
        <dbReference type="ARBA" id="ARBA00008064"/>
    </source>
</evidence>
<evidence type="ECO:0000256" key="3">
    <source>
        <dbReference type="ARBA" id="ARBA00022448"/>
    </source>
</evidence>
<sequence length="783" mass="84299">MALSVALYGSGVFADENAVKPFDIKTLEARGYAPELAVYFSRAPRFLPGTHFVTVTVNASRTYRLEALFDRNGHLCFNPTLLAALKLRRDASVDDCTNMADAWPGFRANLFPGQFRVELIVPEEAFDPTSRDGGYQSGGTAALVNYDVFAQRMDTRFTSTDYIQARIEPGLNLSNWVVRNRGVFTHTNGRSVYRHQEAYAQRSLESQQSVMQFGQFGAFGEGFGGLPVLGFQIGSDNAQTGSGQLVVPIQGIASSNATVTVRQRGRVVYRTVVAPGSFTLSNVGNLSGGVDIDVEVIEEDGKRSTFVVPGSVGLGETQPAPSWQFGIGRYRNSGDDSDENSREPLLAMGEASFSLNERLRLTASGLVAQGYRGFNVQSTLSGNRNAWLASGARYTHASGVGQGYEFDVRGSAALGGNLSGALSWLSRSSSYTTPEEAFSTGAWPVDVARFKQSAAASFSWMHPRWGAFSYVVTHNTFHRDNTAGGVSHALTVGRRFGRANFNLAFQQDPGGRHSAYARVSVPLGQGTVNANVYRSRRGDVTFGTTYDGKIGRDQRYSLTVSGNADTQRLAASTSMNTAYAQLGAGVSQNTNSTRSSYLSATGALVYADQMFGTASRRVGDTFAMVKVPGQGGLRVNAPSSTAITNASGTAVIPTVNPYTKANVQVDTRTLPMNVRLDTTALDLGMTRGSVITHRINATEVRQLLLTIRDAHGHPVAHGTSVLDEAGDLMSTVIGEGNVMLVNDEIGKPLRLAGVSRNECKVSYRVPVRFDRDSPYEEADATCE</sequence>
<evidence type="ECO:0000256" key="1">
    <source>
        <dbReference type="ARBA" id="ARBA00004571"/>
    </source>
</evidence>
<comment type="caution">
    <text evidence="11">The sequence shown here is derived from an EMBL/GenBank/DDBJ whole genome shotgun (WGS) entry which is preliminary data.</text>
</comment>
<evidence type="ECO:0000256" key="6">
    <source>
        <dbReference type="ARBA" id="ARBA00022729"/>
    </source>
</evidence>
<dbReference type="GO" id="GO:0015473">
    <property type="term" value="F:fimbrial usher porin activity"/>
    <property type="evidence" value="ECO:0007669"/>
    <property type="project" value="InterPro"/>
</dbReference>
<keyword evidence="4" id="KW-1134">Transmembrane beta strand</keyword>
<evidence type="ECO:0000256" key="4">
    <source>
        <dbReference type="ARBA" id="ARBA00022452"/>
    </source>
</evidence>
<gene>
    <name evidence="11" type="ORF">WJ53_28365</name>
</gene>
<dbReference type="Gene3D" id="2.60.40.3110">
    <property type="match status" value="1"/>
</dbReference>
<keyword evidence="3" id="KW-0813">Transport</keyword>
<accession>A0AB73G679</accession>
<dbReference type="InterPro" id="IPR042186">
    <property type="entry name" value="FimD_plug_dom"/>
</dbReference>
<feature type="domain" description="PapC-like C-terminal" evidence="9">
    <location>
        <begin position="704"/>
        <end position="766"/>
    </location>
</feature>
<dbReference type="InterPro" id="IPR037224">
    <property type="entry name" value="PapC_N_sf"/>
</dbReference>
<evidence type="ECO:0000313" key="12">
    <source>
        <dbReference type="Proteomes" id="UP000061665"/>
    </source>
</evidence>
<dbReference type="InterPro" id="IPR025885">
    <property type="entry name" value="PapC_N"/>
</dbReference>
<dbReference type="AlphaFoldDB" id="A0AB73G679"/>
<comment type="similarity">
    <text evidence="2">Belongs to the fimbrial export usher family.</text>
</comment>
<evidence type="ECO:0000256" key="5">
    <source>
        <dbReference type="ARBA" id="ARBA00022692"/>
    </source>
</evidence>
<dbReference type="Gene3D" id="2.60.40.2610">
    <property type="entry name" value="Outer membrane usher protein FimD, plug domain"/>
    <property type="match status" value="1"/>
</dbReference>
<evidence type="ECO:0000256" key="7">
    <source>
        <dbReference type="ARBA" id="ARBA00023136"/>
    </source>
</evidence>
<dbReference type="PANTHER" id="PTHR30451">
    <property type="entry name" value="OUTER MEMBRANE USHER PROTEIN"/>
    <property type="match status" value="1"/>
</dbReference>
<dbReference type="InterPro" id="IPR043142">
    <property type="entry name" value="PapC-like_C_sf"/>
</dbReference>
<dbReference type="EMBL" id="LOZE01000024">
    <property type="protein sequence ID" value="KVM37726.1"/>
    <property type="molecule type" value="Genomic_DNA"/>
</dbReference>
<proteinExistence type="inferred from homology"/>
<dbReference type="Pfam" id="PF13954">
    <property type="entry name" value="PapC_N"/>
    <property type="match status" value="1"/>
</dbReference>
<evidence type="ECO:0000259" key="9">
    <source>
        <dbReference type="Pfam" id="PF13953"/>
    </source>
</evidence>
<feature type="domain" description="PapC N-terminal" evidence="10">
    <location>
        <begin position="22"/>
        <end position="148"/>
    </location>
</feature>
<comment type="subcellular location">
    <subcellularLocation>
        <location evidence="1">Cell outer membrane</location>
        <topology evidence="1">Multi-pass membrane protein</topology>
    </subcellularLocation>
</comment>
<keyword evidence="5" id="KW-0812">Transmembrane</keyword>
<dbReference type="GO" id="GO:0009279">
    <property type="term" value="C:cell outer membrane"/>
    <property type="evidence" value="ECO:0007669"/>
    <property type="project" value="UniProtKB-SubCell"/>
</dbReference>
<dbReference type="Gene3D" id="3.10.20.410">
    <property type="match status" value="1"/>
</dbReference>